<dbReference type="PANTHER" id="PTHR35564:SF3">
    <property type="entry name" value="TYPE VI SECRETION SYSTEM BASEPLATE SUBUNIT TSSG"/>
    <property type="match status" value="1"/>
</dbReference>
<organism evidence="2 4">
    <name type="scientific">Pandoraea pulmonicola</name>
    <dbReference type="NCBI Taxonomy" id="93221"/>
    <lineage>
        <taxon>Bacteria</taxon>
        <taxon>Pseudomonadati</taxon>
        <taxon>Pseudomonadota</taxon>
        <taxon>Betaproteobacteria</taxon>
        <taxon>Burkholderiales</taxon>
        <taxon>Burkholderiaceae</taxon>
        <taxon>Pandoraea</taxon>
    </lineage>
</organism>
<reference evidence="2 4" key="3">
    <citation type="submission" date="2018-06" db="EMBL/GenBank/DDBJ databases">
        <authorList>
            <consortium name="Pathogen Informatics"/>
            <person name="Doyle S."/>
        </authorList>
    </citation>
    <scope>NUCLEOTIDE SEQUENCE [LARGE SCALE GENOMIC DNA]</scope>
    <source>
        <strain evidence="2 4">NCTC13159</strain>
    </source>
</reference>
<name>A0AAJ4Z823_PANPU</name>
<dbReference type="RefSeq" id="WP_052267243.1">
    <property type="nucleotide sequence ID" value="NZ_CP010310.2"/>
</dbReference>
<evidence type="ECO:0000313" key="1">
    <source>
        <dbReference type="EMBL" id="APD13479.1"/>
    </source>
</evidence>
<reference evidence="1" key="2">
    <citation type="submission" date="2016-11" db="EMBL/GenBank/DDBJ databases">
        <title>Complete Genome Sequencing of Pandoraea pulmonicola DSM 16583.</title>
        <authorList>
            <person name="Chan K.-G."/>
        </authorList>
    </citation>
    <scope>NUCLEOTIDE SEQUENCE</scope>
    <source>
        <strain evidence="1">DSM 16583</strain>
    </source>
</reference>
<dbReference type="Proteomes" id="UP000035086">
    <property type="component" value="Chromosome"/>
</dbReference>
<keyword evidence="3" id="KW-1185">Reference proteome</keyword>
<reference evidence="3" key="1">
    <citation type="submission" date="2014-12" db="EMBL/GenBank/DDBJ databases">
        <title>Complete Genome Sequencing of Pandoraea pulmonicola DSM 16583.</title>
        <authorList>
            <person name="Chan K.-G."/>
        </authorList>
    </citation>
    <scope>NUCLEOTIDE SEQUENCE [LARGE SCALE GENOMIC DNA]</scope>
    <source>
        <strain evidence="3">DSM 16583</strain>
    </source>
</reference>
<sequence length="357" mass="39331">MATEDRPATPALSGAPASAQEALRSFIMGEGSHRAPLTFFQALRLMRAAYADDDAFRASVRVQPNLSLAFPSEDVEHIAHDPSDDIWRVVANFFGLYGVSSPLPTFYTEDLIDERRNGRTTTRDFLDVLHAAIYPMLFSAWEKYRIWIACAERDGTRDGDYLYALIGQMRDETAAPANPRLLHFAGLFSQFPRSALGLETLVRGLLRETPVSVTPCVTRRVPVPLENRCALGQPSACIGETLIGQEATHCNGTTEIRIGPVRARSFEKLLPGGEDYAMLGRDISLYLHDPIHCELAVLLDPAECEPATLGGRRWGRLGLDTWLSGQMQDEGEFIARFALPLGESEPCTALGDIHVAS</sequence>
<dbReference type="EMBL" id="CP010310">
    <property type="protein sequence ID" value="APD13479.1"/>
    <property type="molecule type" value="Genomic_DNA"/>
</dbReference>
<protein>
    <submittedName>
        <fullName evidence="2">Uncharacterized protein conserved in bacteria</fullName>
    </submittedName>
</protein>
<dbReference type="PANTHER" id="PTHR35564">
    <property type="match status" value="1"/>
</dbReference>
<dbReference type="KEGG" id="ppul:RO07_20925"/>
<dbReference type="Proteomes" id="UP000254589">
    <property type="component" value="Unassembled WGS sequence"/>
</dbReference>
<dbReference type="Pfam" id="PF06996">
    <property type="entry name" value="T6SS_TssG"/>
    <property type="match status" value="1"/>
</dbReference>
<evidence type="ECO:0000313" key="3">
    <source>
        <dbReference type="Proteomes" id="UP000035086"/>
    </source>
</evidence>
<gene>
    <name evidence="2" type="ORF">NCTC13159_00007</name>
    <name evidence="1" type="ORF">RO07_20925</name>
</gene>
<evidence type="ECO:0000313" key="4">
    <source>
        <dbReference type="Proteomes" id="UP000254589"/>
    </source>
</evidence>
<dbReference type="InterPro" id="IPR010732">
    <property type="entry name" value="T6SS_TssG-like"/>
</dbReference>
<accession>A0AAJ4Z823</accession>
<evidence type="ECO:0000313" key="2">
    <source>
        <dbReference type="EMBL" id="SUA88558.1"/>
    </source>
</evidence>
<dbReference type="NCBIfam" id="TIGR03347">
    <property type="entry name" value="VI_chp_1"/>
    <property type="match status" value="1"/>
</dbReference>
<dbReference type="AlphaFoldDB" id="A0AAJ4Z823"/>
<dbReference type="EMBL" id="UGSJ01000001">
    <property type="protein sequence ID" value="SUA88558.1"/>
    <property type="molecule type" value="Genomic_DNA"/>
</dbReference>
<proteinExistence type="predicted"/>